<feature type="domain" description="4Fe4S-binding SPASM" evidence="1">
    <location>
        <begin position="243"/>
        <end position="298"/>
    </location>
</feature>
<protein>
    <submittedName>
        <fullName evidence="2">SPASM domain peptide maturase of grasp-with-spasm system</fullName>
    </submittedName>
</protein>
<dbReference type="RefSeq" id="WP_106522571.1">
    <property type="nucleotide sequence ID" value="NZ_PYGD01000002.1"/>
</dbReference>
<sequence length="364" mass="41832">MRYFNLYSNILITKGANRILISDLQRNNSELQSLELYDIIEALKSHAIETLMGFYDEDSKPIVGQYLDFLVDKEYGFISTGDRDHSFPPLSLEYKDAGLVSDIFIACRDLARPRQLAPSIGNLAIKHMVIYCEQELAVADFLDLEISFSDSSVESIEIFAPCHAGINENYLQQLSEGARRIYSLVFYKCTTIQPETGDRYKFKVVFTSRHLKINACGKVDLKYFNTHLPKVLEAINHNSCLHKKIGIDINGDIRNCPAMPQRFGNIRDCSLEEALNHKAFKNYWNLTKDHIAVCKDCEFRNICTDCRAYTERTHINEAGLDNSKPLKCGYSPYTNQWEKWSENPLKQKAIRHYGLQELIKNEEA</sequence>
<keyword evidence="3" id="KW-1185">Reference proteome</keyword>
<proteinExistence type="predicted"/>
<reference evidence="2 3" key="1">
    <citation type="submission" date="2018-03" db="EMBL/GenBank/DDBJ databases">
        <title>Genomic Encyclopedia of Type Strains, Phase III (KMG-III): the genomes of soil and plant-associated and newly described type strains.</title>
        <authorList>
            <person name="Whitman W."/>
        </authorList>
    </citation>
    <scope>NUCLEOTIDE SEQUENCE [LARGE SCALE GENOMIC DNA]</scope>
    <source>
        <strain evidence="2 3">CGMCC 1.12700</strain>
    </source>
</reference>
<dbReference type="InterPro" id="IPR013785">
    <property type="entry name" value="Aldolase_TIM"/>
</dbReference>
<dbReference type="InterPro" id="IPR026497">
    <property type="entry name" value="GRASP-with-SPASM"/>
</dbReference>
<dbReference type="OrthoDB" id="1073749at2"/>
<accession>A0A2P8D8R0</accession>
<evidence type="ECO:0000313" key="2">
    <source>
        <dbReference type="EMBL" id="PSK93577.1"/>
    </source>
</evidence>
<name>A0A2P8D8R0_9BACT</name>
<evidence type="ECO:0000259" key="1">
    <source>
        <dbReference type="Pfam" id="PF13186"/>
    </source>
</evidence>
<dbReference type="NCBIfam" id="TIGR04085">
    <property type="entry name" value="rSAM_more_4Fe4S"/>
    <property type="match status" value="1"/>
</dbReference>
<dbReference type="InterPro" id="IPR023885">
    <property type="entry name" value="4Fe4S-binding_SPASM_dom"/>
</dbReference>
<dbReference type="AlphaFoldDB" id="A0A2P8D8R0"/>
<evidence type="ECO:0000313" key="3">
    <source>
        <dbReference type="Proteomes" id="UP000240572"/>
    </source>
</evidence>
<dbReference type="Proteomes" id="UP000240572">
    <property type="component" value="Unassembled WGS sequence"/>
</dbReference>
<comment type="caution">
    <text evidence="2">The sequence shown here is derived from an EMBL/GenBank/DDBJ whole genome shotgun (WGS) entry which is preliminary data.</text>
</comment>
<dbReference type="NCBIfam" id="TIGR04193">
    <property type="entry name" value="SPASM_w_grasp"/>
    <property type="match status" value="1"/>
</dbReference>
<dbReference type="Pfam" id="PF13186">
    <property type="entry name" value="SPASM"/>
    <property type="match status" value="1"/>
</dbReference>
<dbReference type="EMBL" id="PYGD01000002">
    <property type="protein sequence ID" value="PSK93577.1"/>
    <property type="molecule type" value="Genomic_DNA"/>
</dbReference>
<gene>
    <name evidence="2" type="ORF">B0I18_102547</name>
</gene>
<dbReference type="SUPFAM" id="SSF102114">
    <property type="entry name" value="Radical SAM enzymes"/>
    <property type="match status" value="1"/>
</dbReference>
<dbReference type="Gene3D" id="3.20.20.70">
    <property type="entry name" value="Aldolase class I"/>
    <property type="match status" value="1"/>
</dbReference>
<dbReference type="InterPro" id="IPR058240">
    <property type="entry name" value="rSAM_sf"/>
</dbReference>
<organism evidence="2 3">
    <name type="scientific">Taibaiella chishuiensis</name>
    <dbReference type="NCBI Taxonomy" id="1434707"/>
    <lineage>
        <taxon>Bacteria</taxon>
        <taxon>Pseudomonadati</taxon>
        <taxon>Bacteroidota</taxon>
        <taxon>Chitinophagia</taxon>
        <taxon>Chitinophagales</taxon>
        <taxon>Chitinophagaceae</taxon>
        <taxon>Taibaiella</taxon>
    </lineage>
</organism>